<dbReference type="CDD" id="cd17320">
    <property type="entry name" value="MFS_MdfA_MDR_like"/>
    <property type="match status" value="1"/>
</dbReference>
<evidence type="ECO:0000256" key="4">
    <source>
        <dbReference type="ARBA" id="ARBA00022475"/>
    </source>
</evidence>
<dbReference type="SUPFAM" id="SSF103473">
    <property type="entry name" value="MFS general substrate transporter"/>
    <property type="match status" value="1"/>
</dbReference>
<evidence type="ECO:0000256" key="5">
    <source>
        <dbReference type="ARBA" id="ARBA00022692"/>
    </source>
</evidence>
<feature type="transmembrane region" description="Helical" evidence="8">
    <location>
        <begin position="283"/>
        <end position="306"/>
    </location>
</feature>
<evidence type="ECO:0000256" key="6">
    <source>
        <dbReference type="ARBA" id="ARBA00022989"/>
    </source>
</evidence>
<comment type="subcellular location">
    <subcellularLocation>
        <location evidence="8">Cell inner membrane</location>
        <topology evidence="8">Multi-pass membrane protein</topology>
    </subcellularLocation>
    <subcellularLocation>
        <location evidence="1">Cell membrane</location>
        <topology evidence="1">Multi-pass membrane protein</topology>
    </subcellularLocation>
</comment>
<evidence type="ECO:0000256" key="8">
    <source>
        <dbReference type="RuleBase" id="RU365088"/>
    </source>
</evidence>
<feature type="transmembrane region" description="Helical" evidence="8">
    <location>
        <begin position="216"/>
        <end position="245"/>
    </location>
</feature>
<keyword evidence="4" id="KW-1003">Cell membrane</keyword>
<evidence type="ECO:0000256" key="2">
    <source>
        <dbReference type="ARBA" id="ARBA00006236"/>
    </source>
</evidence>
<comment type="caution">
    <text evidence="10">The sequence shown here is derived from an EMBL/GenBank/DDBJ whole genome shotgun (WGS) entry which is preliminary data.</text>
</comment>
<dbReference type="PANTHER" id="PTHR23502:SF132">
    <property type="entry name" value="POLYAMINE TRANSPORTER 2-RELATED"/>
    <property type="match status" value="1"/>
</dbReference>
<feature type="transmembrane region" description="Helical" evidence="8">
    <location>
        <begin position="168"/>
        <end position="187"/>
    </location>
</feature>
<dbReference type="Gene3D" id="1.20.1720.10">
    <property type="entry name" value="Multidrug resistance protein D"/>
    <property type="match status" value="1"/>
</dbReference>
<accession>A0ABW4JVP8</accession>
<evidence type="ECO:0000313" key="10">
    <source>
        <dbReference type="EMBL" id="MFD1695178.1"/>
    </source>
</evidence>
<evidence type="ECO:0000256" key="3">
    <source>
        <dbReference type="ARBA" id="ARBA00022448"/>
    </source>
</evidence>
<keyword evidence="11" id="KW-1185">Reference proteome</keyword>
<organism evidence="10 11">
    <name type="scientific">Roseibium aestuarii</name>
    <dbReference type="NCBI Taxonomy" id="2600299"/>
    <lineage>
        <taxon>Bacteria</taxon>
        <taxon>Pseudomonadati</taxon>
        <taxon>Pseudomonadota</taxon>
        <taxon>Alphaproteobacteria</taxon>
        <taxon>Hyphomicrobiales</taxon>
        <taxon>Stappiaceae</taxon>
        <taxon>Roseibium</taxon>
    </lineage>
</organism>
<feature type="transmembrane region" description="Helical" evidence="8">
    <location>
        <begin position="14"/>
        <end position="35"/>
    </location>
</feature>
<evidence type="ECO:0000259" key="9">
    <source>
        <dbReference type="PROSITE" id="PS50850"/>
    </source>
</evidence>
<dbReference type="Proteomes" id="UP001597327">
    <property type="component" value="Unassembled WGS sequence"/>
</dbReference>
<feature type="transmembrane region" description="Helical" evidence="8">
    <location>
        <begin position="47"/>
        <end position="67"/>
    </location>
</feature>
<feature type="transmembrane region" description="Helical" evidence="8">
    <location>
        <begin position="251"/>
        <end position="271"/>
    </location>
</feature>
<dbReference type="NCBIfam" id="TIGR00710">
    <property type="entry name" value="efflux_Bcr_CflA"/>
    <property type="match status" value="1"/>
</dbReference>
<comment type="similarity">
    <text evidence="2 8">Belongs to the major facilitator superfamily. Bcr/CmlA family.</text>
</comment>
<keyword evidence="5 8" id="KW-0812">Transmembrane</keyword>
<gene>
    <name evidence="10" type="ORF">ACFSC7_06595</name>
</gene>
<dbReference type="PROSITE" id="PS50850">
    <property type="entry name" value="MFS"/>
    <property type="match status" value="1"/>
</dbReference>
<feature type="transmembrane region" description="Helical" evidence="8">
    <location>
        <begin position="104"/>
        <end position="125"/>
    </location>
</feature>
<feature type="transmembrane region" description="Helical" evidence="8">
    <location>
        <begin position="312"/>
        <end position="335"/>
    </location>
</feature>
<dbReference type="PANTHER" id="PTHR23502">
    <property type="entry name" value="MAJOR FACILITATOR SUPERFAMILY"/>
    <property type="match status" value="1"/>
</dbReference>
<name>A0ABW4JVP8_9HYPH</name>
<feature type="transmembrane region" description="Helical" evidence="8">
    <location>
        <begin position="347"/>
        <end position="368"/>
    </location>
</feature>
<feature type="transmembrane region" description="Helical" evidence="8">
    <location>
        <begin position="374"/>
        <end position="393"/>
    </location>
</feature>
<keyword evidence="6 8" id="KW-1133">Transmembrane helix</keyword>
<dbReference type="InterPro" id="IPR036259">
    <property type="entry name" value="MFS_trans_sf"/>
</dbReference>
<proteinExistence type="inferred from homology"/>
<keyword evidence="8" id="KW-0997">Cell inner membrane</keyword>
<reference evidence="11" key="1">
    <citation type="journal article" date="2019" name="Int. J. Syst. Evol. Microbiol.">
        <title>The Global Catalogue of Microorganisms (GCM) 10K type strain sequencing project: providing services to taxonomists for standard genome sequencing and annotation.</title>
        <authorList>
            <consortium name="The Broad Institute Genomics Platform"/>
            <consortium name="The Broad Institute Genome Sequencing Center for Infectious Disease"/>
            <person name="Wu L."/>
            <person name="Ma J."/>
        </authorList>
    </citation>
    <scope>NUCLEOTIDE SEQUENCE [LARGE SCALE GENOMIC DNA]</scope>
    <source>
        <strain evidence="11">JCM 3369</strain>
    </source>
</reference>
<dbReference type="InterPro" id="IPR011701">
    <property type="entry name" value="MFS"/>
</dbReference>
<keyword evidence="3 8" id="KW-0813">Transport</keyword>
<sequence length="406" mass="42314">MSGSPMSGSLARPALVLGLMAAVGPLAIDMYLPALPEIASSLEADPASAQLTLTAFFLAFGLFQMVYGPLSDQLGRKRPLYAGLGLFLLGSFACALAPTLSWLVAARVLQGVGAASVMVLPRAIVRDMFTGYEATRLMALIMLVISVSPMLAPLLGTVFMALGDWHTIFVFLAVVALLSIGLTHFFLGETLAEDERVPVHTASLIQGCKTLLRDPLFMGLTLIGGCGMASFFVFIASASFVYTTYYGLTEVGFSIAFAVNAIGFFASSQLAAGMGQRFGIHRLIGAALTGFLLVESVLLALVLSGFDQLPIVMAGLFLGNACLGLVIPTCMVLALDRHGRIAGLASSLGGTLQMVTGGLMIVVAGPFFDGTVTPMIAAIFGCALAAFVLMHVLGVSRPAADPEPGF</sequence>
<evidence type="ECO:0000256" key="1">
    <source>
        <dbReference type="ARBA" id="ARBA00004651"/>
    </source>
</evidence>
<dbReference type="RefSeq" id="WP_208998625.1">
    <property type="nucleotide sequence ID" value="NZ_JBHUFA010000001.1"/>
</dbReference>
<evidence type="ECO:0000313" key="11">
    <source>
        <dbReference type="Proteomes" id="UP001597327"/>
    </source>
</evidence>
<dbReference type="Pfam" id="PF07690">
    <property type="entry name" value="MFS_1"/>
    <property type="match status" value="1"/>
</dbReference>
<dbReference type="InterPro" id="IPR020846">
    <property type="entry name" value="MFS_dom"/>
</dbReference>
<evidence type="ECO:0000256" key="7">
    <source>
        <dbReference type="ARBA" id="ARBA00023136"/>
    </source>
</evidence>
<protein>
    <recommendedName>
        <fullName evidence="8">Bcr/CflA family efflux transporter</fullName>
    </recommendedName>
</protein>
<feature type="transmembrane region" description="Helical" evidence="8">
    <location>
        <begin position="137"/>
        <end position="162"/>
    </location>
</feature>
<dbReference type="InterPro" id="IPR004812">
    <property type="entry name" value="Efflux_drug-R_Bcr/CmlA"/>
</dbReference>
<feature type="domain" description="Major facilitator superfamily (MFS) profile" evidence="9">
    <location>
        <begin position="13"/>
        <end position="397"/>
    </location>
</feature>
<dbReference type="EMBL" id="JBHUFA010000001">
    <property type="protein sequence ID" value="MFD1695178.1"/>
    <property type="molecule type" value="Genomic_DNA"/>
</dbReference>
<feature type="transmembrane region" description="Helical" evidence="8">
    <location>
        <begin position="79"/>
        <end position="98"/>
    </location>
</feature>
<keyword evidence="7 8" id="KW-0472">Membrane</keyword>